<accession>A0ABV9YY71</accession>
<dbReference type="RefSeq" id="WP_114956624.1">
    <property type="nucleotide sequence ID" value="NZ_JBHSJF010000006.1"/>
</dbReference>
<sequence length="134" mass="14151">MSAALALRAAVRTRLANDAALAGLLGAGRVYDDVPENIGPPYVVMADIESRGAGSDLADGQEHRFALNVWSREAGLGQALNAAAHIAASLDGADLTVAGHRLANLRWLATDARRAGDGRHRMAQLRFRALTEPD</sequence>
<proteinExistence type="predicted"/>
<reference evidence="2" key="1">
    <citation type="journal article" date="2019" name="Int. J. Syst. Evol. Microbiol.">
        <title>The Global Catalogue of Microorganisms (GCM) 10K type strain sequencing project: providing services to taxonomists for standard genome sequencing and annotation.</title>
        <authorList>
            <consortium name="The Broad Institute Genomics Platform"/>
            <consortium name="The Broad Institute Genome Sequencing Center for Infectious Disease"/>
            <person name="Wu L."/>
            <person name="Ma J."/>
        </authorList>
    </citation>
    <scope>NUCLEOTIDE SEQUENCE [LARGE SCALE GENOMIC DNA]</scope>
    <source>
        <strain evidence="2">CGMCC 1.16444</strain>
    </source>
</reference>
<evidence type="ECO:0000313" key="2">
    <source>
        <dbReference type="Proteomes" id="UP001595796"/>
    </source>
</evidence>
<dbReference type="Proteomes" id="UP001595796">
    <property type="component" value="Unassembled WGS sequence"/>
</dbReference>
<organism evidence="1 2">
    <name type="scientific">Flaviflagellibacter deserti</name>
    <dbReference type="NCBI Taxonomy" id="2267266"/>
    <lineage>
        <taxon>Bacteria</taxon>
        <taxon>Pseudomonadati</taxon>
        <taxon>Pseudomonadota</taxon>
        <taxon>Alphaproteobacteria</taxon>
        <taxon>Hyphomicrobiales</taxon>
        <taxon>Flaviflagellibacter</taxon>
    </lineage>
</organism>
<evidence type="ECO:0000313" key="1">
    <source>
        <dbReference type="EMBL" id="MFC5067800.1"/>
    </source>
</evidence>
<dbReference type="InterPro" id="IPR053745">
    <property type="entry name" value="Viral_Tail_Comp_sf"/>
</dbReference>
<gene>
    <name evidence="1" type="ORF">ACFPFW_07190</name>
</gene>
<keyword evidence="2" id="KW-1185">Reference proteome</keyword>
<dbReference type="Pfam" id="PF11367">
    <property type="entry name" value="Tail_completion_gp17"/>
    <property type="match status" value="1"/>
</dbReference>
<protein>
    <submittedName>
        <fullName evidence="1">DUF3168 domain-containing protein</fullName>
    </submittedName>
</protein>
<name>A0ABV9YY71_9HYPH</name>
<comment type="caution">
    <text evidence="1">The sequence shown here is derived from an EMBL/GenBank/DDBJ whole genome shotgun (WGS) entry which is preliminary data.</text>
</comment>
<dbReference type="InterPro" id="IPR021508">
    <property type="entry name" value="Gp17-like"/>
</dbReference>
<dbReference type="EMBL" id="JBHSJF010000006">
    <property type="protein sequence ID" value="MFC5067800.1"/>
    <property type="molecule type" value="Genomic_DNA"/>
</dbReference>
<dbReference type="Gene3D" id="3.30.2000.30">
    <property type="match status" value="1"/>
</dbReference>